<organism evidence="2 3">
    <name type="scientific">Algoriphagus locisalis</name>
    <dbReference type="NCBI Taxonomy" id="305507"/>
    <lineage>
        <taxon>Bacteria</taxon>
        <taxon>Pseudomonadati</taxon>
        <taxon>Bacteroidota</taxon>
        <taxon>Cytophagia</taxon>
        <taxon>Cytophagales</taxon>
        <taxon>Cyclobacteriaceae</taxon>
        <taxon>Algoriphagus</taxon>
    </lineage>
</organism>
<gene>
    <name evidence="2" type="ORF">SAMN04489724_4354</name>
</gene>
<evidence type="ECO:0000313" key="3">
    <source>
        <dbReference type="Proteomes" id="UP000199673"/>
    </source>
</evidence>
<reference evidence="3" key="1">
    <citation type="submission" date="2016-10" db="EMBL/GenBank/DDBJ databases">
        <authorList>
            <person name="Varghese N."/>
            <person name="Submissions S."/>
        </authorList>
    </citation>
    <scope>NUCLEOTIDE SEQUENCE [LARGE SCALE GENOMIC DNA]</scope>
    <source>
        <strain evidence="3">DSM 23445</strain>
    </source>
</reference>
<dbReference type="STRING" id="305507.SAMN04489724_4354"/>
<dbReference type="Gene3D" id="3.40.50.1980">
    <property type="entry name" value="Nitrogenase molybdenum iron protein domain"/>
    <property type="match status" value="2"/>
</dbReference>
<accession>A0A1I7DTV2</accession>
<dbReference type="EMBL" id="FPBF01000008">
    <property type="protein sequence ID" value="SFU15121.1"/>
    <property type="molecule type" value="Genomic_DNA"/>
</dbReference>
<dbReference type="InterPro" id="IPR050902">
    <property type="entry name" value="ABC_Transporter_SBP"/>
</dbReference>
<dbReference type="PROSITE" id="PS50983">
    <property type="entry name" value="FE_B12_PBP"/>
    <property type="match status" value="1"/>
</dbReference>
<dbReference type="Proteomes" id="UP000199673">
    <property type="component" value="Unassembled WGS sequence"/>
</dbReference>
<protein>
    <submittedName>
        <fullName evidence="2">Iron complex transport system substrate-binding protein</fullName>
    </submittedName>
</protein>
<dbReference type="PANTHER" id="PTHR30535:SF34">
    <property type="entry name" value="MOLYBDATE-BINDING PROTEIN MOLA"/>
    <property type="match status" value="1"/>
</dbReference>
<dbReference type="SUPFAM" id="SSF53807">
    <property type="entry name" value="Helical backbone' metal receptor"/>
    <property type="match status" value="1"/>
</dbReference>
<keyword evidence="3" id="KW-1185">Reference proteome</keyword>
<feature type="domain" description="Fe/B12 periplasmic-binding" evidence="1">
    <location>
        <begin position="174"/>
        <end position="448"/>
    </location>
</feature>
<dbReference type="GO" id="GO:0071281">
    <property type="term" value="P:cellular response to iron ion"/>
    <property type="evidence" value="ECO:0007669"/>
    <property type="project" value="TreeGrafter"/>
</dbReference>
<dbReference type="InterPro" id="IPR002491">
    <property type="entry name" value="ABC_transptr_periplasmic_BD"/>
</dbReference>
<name>A0A1I7DTV2_9BACT</name>
<evidence type="ECO:0000259" key="1">
    <source>
        <dbReference type="PROSITE" id="PS50983"/>
    </source>
</evidence>
<dbReference type="PANTHER" id="PTHR30535">
    <property type="entry name" value="VITAMIN B12-BINDING PROTEIN"/>
    <property type="match status" value="1"/>
</dbReference>
<evidence type="ECO:0000313" key="2">
    <source>
        <dbReference type="EMBL" id="SFU15121.1"/>
    </source>
</evidence>
<dbReference type="AlphaFoldDB" id="A0A1I7DTV2"/>
<proteinExistence type="predicted"/>
<dbReference type="Pfam" id="PF01497">
    <property type="entry name" value="Peripla_BP_2"/>
    <property type="match status" value="1"/>
</dbReference>
<sequence length="464" mass="52344">MAWLTNLRKNPLGLQLRGQLWFYTKFPFNPKSSVARLGTYFGCKSRSGKLRKKICLETNFGSGENPSLFWASISPIISVKNHRISFFFSLLFLSVIISFSGCKEKVGKSEDTLEKLDISYASGFTIFKGENFWKVEVTQPWTGADRIFSYLVLKENAEKPAGEFDAIIQLPVEKVILTSTTHIPHLDMLNSTEKLIGFPNLNLISSDKTWQHIDAGKVVELGAGPSANTEMVIDLAPDWIMISTLGDDLKYLDLLAQAEIPAVINGEYVEQHPLGRAEWIKFTGVMLGKYEESKIAFEQVEKDYLEAEKLSDSIVDSLRPTVLSGVLYQDIWYAPGSESWGAKILQNAGGDYIFSHQKGTGSAQLNYEYVLENALEADFWIGSADFQDLETMGNAEPRYKAFNSFKSGNVFSYTQKRGRAGGLEYFELGYMRPDLILKDLIKILHPDLLPAYELYFYQQLHAKK</sequence>